<keyword evidence="7" id="KW-1185">Reference proteome</keyword>
<dbReference type="Proteomes" id="UP000191680">
    <property type="component" value="Unassembled WGS sequence"/>
</dbReference>
<evidence type="ECO:0000313" key="7">
    <source>
        <dbReference type="Proteomes" id="UP000191680"/>
    </source>
</evidence>
<dbReference type="AlphaFoldDB" id="A0A1V6LQJ5"/>
<sequence>MIDISMFGRKRTGLMVLTAVLLFFSCAEKKTAVDDWAVNWAKRDSIVANIQLPKFKNQEFNVMDYGAVADGSVLNTEAIAEAIKACNAAGGGKVVLPAGKYVTGPIHLLDNVNLEIGEGAEVLFTTDKSLFPLVHTSYEGTELMNFSPLIYAKDKKNIAITGKGVLNGQANNENWWPWCGNTKYGWVEGDPKQHSSLKKLKEDMSEKGVPVADRIFGMGEFLRPTFIEPFGCENVLIKDVTIINAPFWVVHPIKSNNVVVDGITVDSHGPNNDGCDPEYAKNVWIKNCVFNTGDDCIAIKSGRNEDGRRVNIPSENIVVEDCKMIDGHGGVVMGSEISAGVRNVFVQNCQMDSPNLDRAIRIKTNTKRGGFVENVYVRNINVGQVKEAVLKINLHYGIYGVQKGGFMPKVSNVYLENIAVDNGGKYGVLVNGYEESPVKNVFLKNVTIKKVDSIYSLSGIQNLEFINTTINGELIQN</sequence>
<feature type="domain" description="Rhamnogalacturonase A/B/Epimerase-like pectate lyase" evidence="5">
    <location>
        <begin position="60"/>
        <end position="121"/>
    </location>
</feature>
<evidence type="ECO:0000256" key="3">
    <source>
        <dbReference type="ARBA" id="ARBA00023295"/>
    </source>
</evidence>
<dbReference type="InterPro" id="IPR011050">
    <property type="entry name" value="Pectin_lyase_fold/virulence"/>
</dbReference>
<dbReference type="InterPro" id="IPR051801">
    <property type="entry name" value="GH28_Enzymes"/>
</dbReference>
<reference evidence="6 7" key="1">
    <citation type="submission" date="2016-12" db="EMBL/GenBank/DDBJ databases">
        <authorList>
            <person name="Song W.-J."/>
            <person name="Kurnit D.M."/>
        </authorList>
    </citation>
    <scope>NUCLEOTIDE SEQUENCE [LARGE SCALE GENOMIC DNA]</scope>
    <source>
        <strain evidence="6 7">HSG9</strain>
    </source>
</reference>
<protein>
    <submittedName>
        <fullName evidence="6">Glycoside hydrolase</fullName>
    </submittedName>
</protein>
<dbReference type="GO" id="GO:0004650">
    <property type="term" value="F:polygalacturonase activity"/>
    <property type="evidence" value="ECO:0007669"/>
    <property type="project" value="InterPro"/>
</dbReference>
<evidence type="ECO:0000313" key="6">
    <source>
        <dbReference type="EMBL" id="OQD42453.1"/>
    </source>
</evidence>
<organism evidence="6 7">
    <name type="scientific">Croceivirga radicis</name>
    <dbReference type="NCBI Taxonomy" id="1929488"/>
    <lineage>
        <taxon>Bacteria</taxon>
        <taxon>Pseudomonadati</taxon>
        <taxon>Bacteroidota</taxon>
        <taxon>Flavobacteriia</taxon>
        <taxon>Flavobacteriales</taxon>
        <taxon>Flavobacteriaceae</taxon>
        <taxon>Croceivirga</taxon>
    </lineage>
</organism>
<dbReference type="PANTHER" id="PTHR31339">
    <property type="entry name" value="PECTIN LYASE-RELATED"/>
    <property type="match status" value="1"/>
</dbReference>
<dbReference type="EMBL" id="MTBC01000006">
    <property type="protein sequence ID" value="OQD42453.1"/>
    <property type="molecule type" value="Genomic_DNA"/>
</dbReference>
<comment type="caution">
    <text evidence="6">The sequence shown here is derived from an EMBL/GenBank/DDBJ whole genome shotgun (WGS) entry which is preliminary data.</text>
</comment>
<dbReference type="PROSITE" id="PS00502">
    <property type="entry name" value="POLYGALACTURONASE"/>
    <property type="match status" value="1"/>
</dbReference>
<comment type="similarity">
    <text evidence="1 4">Belongs to the glycosyl hydrolase 28 family.</text>
</comment>
<dbReference type="InterPro" id="IPR000743">
    <property type="entry name" value="Glyco_hydro_28"/>
</dbReference>
<dbReference type="GO" id="GO:0005975">
    <property type="term" value="P:carbohydrate metabolic process"/>
    <property type="evidence" value="ECO:0007669"/>
    <property type="project" value="InterPro"/>
</dbReference>
<dbReference type="PANTHER" id="PTHR31339:SF9">
    <property type="entry name" value="PLASMIN AND FIBRONECTIN-BINDING PROTEIN A"/>
    <property type="match status" value="1"/>
</dbReference>
<name>A0A1V6LQJ5_9FLAO</name>
<dbReference type="SUPFAM" id="SSF51126">
    <property type="entry name" value="Pectin lyase-like"/>
    <property type="match status" value="1"/>
</dbReference>
<keyword evidence="3 4" id="KW-0326">Glycosidase</keyword>
<proteinExistence type="inferred from homology"/>
<keyword evidence="2 4" id="KW-0378">Hydrolase</keyword>
<gene>
    <name evidence="6" type="ORF">BUL40_10015</name>
</gene>
<dbReference type="SMART" id="SM00710">
    <property type="entry name" value="PbH1"/>
    <property type="match status" value="5"/>
</dbReference>
<dbReference type="InterPro" id="IPR006626">
    <property type="entry name" value="PbH1"/>
</dbReference>
<dbReference type="InterPro" id="IPR024535">
    <property type="entry name" value="RHGA/B-epi-like_pectate_lyase"/>
</dbReference>
<evidence type="ECO:0000256" key="4">
    <source>
        <dbReference type="RuleBase" id="RU361169"/>
    </source>
</evidence>
<dbReference type="Pfam" id="PF12708">
    <property type="entry name" value="Pect-lyase_RHGA_epim"/>
    <property type="match status" value="1"/>
</dbReference>
<evidence type="ECO:0000259" key="5">
    <source>
        <dbReference type="Pfam" id="PF12708"/>
    </source>
</evidence>
<evidence type="ECO:0000256" key="1">
    <source>
        <dbReference type="ARBA" id="ARBA00008834"/>
    </source>
</evidence>
<dbReference type="Pfam" id="PF00295">
    <property type="entry name" value="Glyco_hydro_28"/>
    <property type="match status" value="1"/>
</dbReference>
<dbReference type="InterPro" id="IPR012334">
    <property type="entry name" value="Pectin_lyas_fold"/>
</dbReference>
<dbReference type="Gene3D" id="2.160.20.10">
    <property type="entry name" value="Single-stranded right-handed beta-helix, Pectin lyase-like"/>
    <property type="match status" value="1"/>
</dbReference>
<accession>A0A1V6LQJ5</accession>
<evidence type="ECO:0000256" key="2">
    <source>
        <dbReference type="ARBA" id="ARBA00022801"/>
    </source>
</evidence>
<dbReference type="RefSeq" id="WP_244901854.1">
    <property type="nucleotide sequence ID" value="NZ_MTBC01000006.1"/>
</dbReference>